<evidence type="ECO:0000256" key="1">
    <source>
        <dbReference type="SAM" id="Phobius"/>
    </source>
</evidence>
<evidence type="ECO:0000313" key="2">
    <source>
        <dbReference type="EMBL" id="CEG33730.1"/>
    </source>
</evidence>
<protein>
    <submittedName>
        <fullName evidence="2">Uncharacterized protein</fullName>
    </submittedName>
</protein>
<proteinExistence type="predicted"/>
<gene>
    <name evidence="2" type="ORF">BN1180_03910</name>
</gene>
<dbReference type="EMBL" id="CCXW01000001">
    <property type="protein sequence ID" value="CEG33730.1"/>
    <property type="molecule type" value="Genomic_DNA"/>
</dbReference>
<comment type="caution">
    <text evidence="2">The sequence shown here is derived from an EMBL/GenBank/DDBJ whole genome shotgun (WGS) entry which is preliminary data.</text>
</comment>
<sequence>MNYFFSACFLLIPKIIQLAILLAYFFHKKEDLYHFWNPYIQK</sequence>
<dbReference type="AlphaFoldDB" id="A0AAN2TTU7"/>
<keyword evidence="1" id="KW-0472">Membrane</keyword>
<reference evidence="2 3" key="1">
    <citation type="journal article" date="2014" name="Genome Announc.">
        <title>Genome Sequence of Bacillus simplex Strain P558, Isolated from a Human Fecal Sample.</title>
        <authorList>
            <person name="Croce O."/>
            <person name="Hugon P."/>
            <person name="Lagier J.C."/>
            <person name="Bibi F."/>
            <person name="Robert C."/>
            <person name="Azhar E.I."/>
            <person name="Raoult D."/>
            <person name="Fournier P.E."/>
        </authorList>
    </citation>
    <scope>NUCLEOTIDE SEQUENCE [LARGE SCALE GENOMIC DNA]</scope>
    <source>
        <strain evidence="2 3">P558</strain>
    </source>
</reference>
<keyword evidence="3" id="KW-1185">Reference proteome</keyword>
<keyword evidence="1" id="KW-1133">Transmembrane helix</keyword>
<accession>A0AAN2TTU7</accession>
<feature type="transmembrane region" description="Helical" evidence="1">
    <location>
        <begin position="7"/>
        <end position="26"/>
    </location>
</feature>
<evidence type="ECO:0000313" key="3">
    <source>
        <dbReference type="Proteomes" id="UP000182110"/>
    </source>
</evidence>
<dbReference type="Proteomes" id="UP000182110">
    <property type="component" value="Unassembled WGS sequence"/>
</dbReference>
<organism evidence="2 3">
    <name type="scientific">Peribacillus simplex</name>
    <dbReference type="NCBI Taxonomy" id="1478"/>
    <lineage>
        <taxon>Bacteria</taxon>
        <taxon>Bacillati</taxon>
        <taxon>Bacillota</taxon>
        <taxon>Bacilli</taxon>
        <taxon>Bacillales</taxon>
        <taxon>Bacillaceae</taxon>
        <taxon>Peribacillus</taxon>
    </lineage>
</organism>
<name>A0AAN2TTU7_9BACI</name>
<keyword evidence="1" id="KW-0812">Transmembrane</keyword>